<dbReference type="GO" id="GO:0009086">
    <property type="term" value="P:methionine biosynthetic process"/>
    <property type="evidence" value="ECO:0007669"/>
    <property type="project" value="UniProtKB-KW"/>
</dbReference>
<dbReference type="Proteomes" id="UP000179251">
    <property type="component" value="Unassembled WGS sequence"/>
</dbReference>
<evidence type="ECO:0000256" key="8">
    <source>
        <dbReference type="ARBA" id="ARBA00023268"/>
    </source>
</evidence>
<dbReference type="UniPathway" id="UPA00193"/>
<feature type="binding site" evidence="9">
    <location>
        <position position="226"/>
    </location>
    <ligand>
        <name>NADP(+)</name>
        <dbReference type="ChEBI" id="CHEBI:58349"/>
    </ligand>
</feature>
<comment type="catalytic activity">
    <reaction evidence="9">
        <text>(6R)-5,10-methylene-5,6,7,8-tetrahydrofolate + NADP(+) = (6R)-5,10-methenyltetrahydrofolate + NADPH</text>
        <dbReference type="Rhea" id="RHEA:22812"/>
        <dbReference type="ChEBI" id="CHEBI:15636"/>
        <dbReference type="ChEBI" id="CHEBI:57455"/>
        <dbReference type="ChEBI" id="CHEBI:57783"/>
        <dbReference type="ChEBI" id="CHEBI:58349"/>
        <dbReference type="EC" id="1.5.1.5"/>
    </reaction>
</comment>
<dbReference type="GO" id="GO:0000105">
    <property type="term" value="P:L-histidine biosynthetic process"/>
    <property type="evidence" value="ECO:0007669"/>
    <property type="project" value="UniProtKB-KW"/>
</dbReference>
<dbReference type="GO" id="GO:0035999">
    <property type="term" value="P:tetrahydrofolate interconversion"/>
    <property type="evidence" value="ECO:0007669"/>
    <property type="project" value="UniProtKB-UniRule"/>
</dbReference>
<dbReference type="PANTHER" id="PTHR48099:SF5">
    <property type="entry name" value="C-1-TETRAHYDROFOLATE SYNTHASE, CYTOPLASMIC"/>
    <property type="match status" value="1"/>
</dbReference>
<evidence type="ECO:0000256" key="7">
    <source>
        <dbReference type="ARBA" id="ARBA00023167"/>
    </source>
</evidence>
<dbReference type="SUPFAM" id="SSF51735">
    <property type="entry name" value="NAD(P)-binding Rossmann-fold domains"/>
    <property type="match status" value="1"/>
</dbReference>
<dbReference type="InterPro" id="IPR020631">
    <property type="entry name" value="THF_DH/CycHdrlase_NAD-bd_dom"/>
</dbReference>
<keyword evidence="9" id="KW-0028">Amino-acid biosynthesis</keyword>
<keyword evidence="5 9" id="KW-0521">NADP</keyword>
<dbReference type="InterPro" id="IPR020630">
    <property type="entry name" value="THF_DH/CycHdrlase_cat_dom"/>
</dbReference>
<comment type="function">
    <text evidence="9">Catalyzes the oxidation of 5,10-methylenetetrahydrofolate to 5,10-methenyltetrahydrofolate and then the hydrolysis of 5,10-methenyltetrahydrofolate to 10-formyltetrahydrofolate.</text>
</comment>
<dbReference type="EC" id="1.5.1.5" evidence="9"/>
<organism evidence="13 14">
    <name type="scientific">Candidatus Giovannonibacteria bacterium RIFCSPHIGHO2_01_FULL_45_23</name>
    <dbReference type="NCBI Taxonomy" id="1798325"/>
    <lineage>
        <taxon>Bacteria</taxon>
        <taxon>Candidatus Giovannoniibacteriota</taxon>
    </lineage>
</organism>
<dbReference type="InterPro" id="IPR046346">
    <property type="entry name" value="Aminoacid_DH-like_N_sf"/>
</dbReference>
<dbReference type="Gene3D" id="3.40.50.720">
    <property type="entry name" value="NAD(P)-binding Rossmann-like Domain"/>
    <property type="match status" value="1"/>
</dbReference>
<feature type="coiled-coil region" evidence="10">
    <location>
        <begin position="7"/>
        <end position="34"/>
    </location>
</feature>
<dbReference type="PRINTS" id="PR00085">
    <property type="entry name" value="THFDHDRGNASE"/>
</dbReference>
<dbReference type="AlphaFoldDB" id="A0A1F5VHN1"/>
<evidence type="ECO:0000313" key="14">
    <source>
        <dbReference type="Proteomes" id="UP000179251"/>
    </source>
</evidence>
<evidence type="ECO:0000259" key="12">
    <source>
        <dbReference type="Pfam" id="PF02882"/>
    </source>
</evidence>
<keyword evidence="8 9" id="KW-0511">Multifunctional enzyme</keyword>
<comment type="caution">
    <text evidence="13">The sequence shown here is derived from an EMBL/GenBank/DDBJ whole genome shotgun (WGS) entry which is preliminary data.</text>
</comment>
<keyword evidence="10" id="KW-0175">Coiled coil</keyword>
<keyword evidence="9" id="KW-0368">Histidine biosynthesis</keyword>
<evidence type="ECO:0000256" key="9">
    <source>
        <dbReference type="HAMAP-Rule" id="MF_01576"/>
    </source>
</evidence>
<evidence type="ECO:0000259" key="11">
    <source>
        <dbReference type="Pfam" id="PF00763"/>
    </source>
</evidence>
<dbReference type="EMBL" id="MFHD01000010">
    <property type="protein sequence ID" value="OGF62926.1"/>
    <property type="molecule type" value="Genomic_DNA"/>
</dbReference>
<evidence type="ECO:0000256" key="4">
    <source>
        <dbReference type="ARBA" id="ARBA00022801"/>
    </source>
</evidence>
<proteinExistence type="inferred from homology"/>
<dbReference type="PANTHER" id="PTHR48099">
    <property type="entry name" value="C-1-TETRAHYDROFOLATE SYNTHASE, CYTOPLASMIC-RELATED"/>
    <property type="match status" value="1"/>
</dbReference>
<feature type="binding site" evidence="9">
    <location>
        <begin position="160"/>
        <end position="162"/>
    </location>
    <ligand>
        <name>NADP(+)</name>
        <dbReference type="ChEBI" id="CHEBI:58349"/>
    </ligand>
</feature>
<dbReference type="Pfam" id="PF02882">
    <property type="entry name" value="THF_DHG_CYH_C"/>
    <property type="match status" value="1"/>
</dbReference>
<dbReference type="HAMAP" id="MF_01576">
    <property type="entry name" value="THF_DHG_CYH"/>
    <property type="match status" value="1"/>
</dbReference>
<gene>
    <name evidence="9" type="primary">folD</name>
    <name evidence="13" type="ORF">A2834_02500</name>
</gene>
<keyword evidence="7 9" id="KW-0486">Methionine biosynthesis</keyword>
<feature type="domain" description="Tetrahydrofolate dehydrogenase/cyclohydrolase NAD(P)-binding" evidence="12">
    <location>
        <begin position="138"/>
        <end position="267"/>
    </location>
</feature>
<keyword evidence="6 9" id="KW-0560">Oxidoreductase</keyword>
<protein>
    <recommendedName>
        <fullName evidence="9">Bifunctional protein FolD</fullName>
    </recommendedName>
    <domain>
        <recommendedName>
            <fullName evidence="9">Methylenetetrahydrofolate dehydrogenase</fullName>
            <ecNumber evidence="9">1.5.1.5</ecNumber>
        </recommendedName>
    </domain>
    <domain>
        <recommendedName>
            <fullName evidence="9">Methenyltetrahydrofolate cyclohydrolase</fullName>
            <ecNumber evidence="9">3.5.4.9</ecNumber>
        </recommendedName>
    </domain>
</protein>
<evidence type="ECO:0000256" key="6">
    <source>
        <dbReference type="ARBA" id="ARBA00023002"/>
    </source>
</evidence>
<comment type="caution">
    <text evidence="9">Lacks conserved residue(s) required for the propagation of feature annotation.</text>
</comment>
<comment type="similarity">
    <text evidence="9">Belongs to the tetrahydrofolate dehydrogenase/cyclohydrolase family.</text>
</comment>
<dbReference type="InterPro" id="IPR000672">
    <property type="entry name" value="THF_DH/CycHdrlase"/>
</dbReference>
<comment type="catalytic activity">
    <reaction evidence="9">
        <text>(6R)-5,10-methenyltetrahydrofolate + H2O = (6R)-10-formyltetrahydrofolate + H(+)</text>
        <dbReference type="Rhea" id="RHEA:23700"/>
        <dbReference type="ChEBI" id="CHEBI:15377"/>
        <dbReference type="ChEBI" id="CHEBI:15378"/>
        <dbReference type="ChEBI" id="CHEBI:57455"/>
        <dbReference type="ChEBI" id="CHEBI:195366"/>
        <dbReference type="EC" id="3.5.4.9"/>
    </reaction>
</comment>
<dbReference type="Pfam" id="PF00763">
    <property type="entry name" value="THF_DHG_CYH"/>
    <property type="match status" value="1"/>
</dbReference>
<comment type="subunit">
    <text evidence="9">Homodimer.</text>
</comment>
<evidence type="ECO:0000256" key="10">
    <source>
        <dbReference type="SAM" id="Coils"/>
    </source>
</evidence>
<keyword evidence="2 9" id="KW-0554">One-carbon metabolism</keyword>
<feature type="domain" description="Tetrahydrofolate dehydrogenase/cyclohydrolase catalytic" evidence="11">
    <location>
        <begin position="4"/>
        <end position="115"/>
    </location>
</feature>
<keyword evidence="3 9" id="KW-0658">Purine biosynthesis</keyword>
<dbReference type="Gene3D" id="3.40.50.10860">
    <property type="entry name" value="Leucine Dehydrogenase, chain A, domain 1"/>
    <property type="match status" value="1"/>
</dbReference>
<dbReference type="GO" id="GO:0006164">
    <property type="term" value="P:purine nucleotide biosynthetic process"/>
    <property type="evidence" value="ECO:0007669"/>
    <property type="project" value="UniProtKB-KW"/>
</dbReference>
<reference evidence="13 14" key="1">
    <citation type="journal article" date="2016" name="Nat. Commun.">
        <title>Thousands of microbial genomes shed light on interconnected biogeochemical processes in an aquifer system.</title>
        <authorList>
            <person name="Anantharaman K."/>
            <person name="Brown C.T."/>
            <person name="Hug L.A."/>
            <person name="Sharon I."/>
            <person name="Castelle C.J."/>
            <person name="Probst A.J."/>
            <person name="Thomas B.C."/>
            <person name="Singh A."/>
            <person name="Wilkins M.J."/>
            <person name="Karaoz U."/>
            <person name="Brodie E.L."/>
            <person name="Williams K.H."/>
            <person name="Hubbard S.S."/>
            <person name="Banfield J.F."/>
        </authorList>
    </citation>
    <scope>NUCLEOTIDE SEQUENCE [LARGE SCALE GENOMIC DNA]</scope>
</reference>
<dbReference type="SUPFAM" id="SSF53223">
    <property type="entry name" value="Aminoacid dehydrogenase-like, N-terminal domain"/>
    <property type="match status" value="1"/>
</dbReference>
<evidence type="ECO:0000256" key="5">
    <source>
        <dbReference type="ARBA" id="ARBA00022857"/>
    </source>
</evidence>
<dbReference type="GO" id="GO:0004477">
    <property type="term" value="F:methenyltetrahydrofolate cyclohydrolase activity"/>
    <property type="evidence" value="ECO:0007669"/>
    <property type="project" value="UniProtKB-UniRule"/>
</dbReference>
<accession>A0A1F5VHN1</accession>
<keyword evidence="4 9" id="KW-0378">Hydrolase</keyword>
<sequence length="283" mass="30269">MAVIDGKKMAEEIKAELKAEVLRLNKKLRLAVIKVGEDKVTEKFLEQKKKFGDAVGIDVRIYDLPADITTNKLREKLAEVVHIKENAGVIVQLPLPTHINTQYILDGIIPEKDPDMLSSKSIGLFSSGRGKILPPVVAAIKYIFDKNKVDVKGKKVVVIGAGRLAGKPVATWLMNQGAALTVIDENTEDPTLHTINADIIVSGVGEPGLIKSDIVKDGVIVIDVGTSESNGKLSGDVDQAVAEKASLFTPVPGGVGPLTVAMLFKNLKVLSMRGRVFGGDYGG</sequence>
<dbReference type="GO" id="GO:0005829">
    <property type="term" value="C:cytosol"/>
    <property type="evidence" value="ECO:0007669"/>
    <property type="project" value="TreeGrafter"/>
</dbReference>
<name>A0A1F5VHN1_9BACT</name>
<dbReference type="InterPro" id="IPR036291">
    <property type="entry name" value="NAD(P)-bd_dom_sf"/>
</dbReference>
<dbReference type="STRING" id="1798325.A2834_02500"/>
<evidence type="ECO:0000313" key="13">
    <source>
        <dbReference type="EMBL" id="OGF62926.1"/>
    </source>
</evidence>
<evidence type="ECO:0000256" key="3">
    <source>
        <dbReference type="ARBA" id="ARBA00022755"/>
    </source>
</evidence>
<evidence type="ECO:0000256" key="1">
    <source>
        <dbReference type="ARBA" id="ARBA00004777"/>
    </source>
</evidence>
<dbReference type="EC" id="3.5.4.9" evidence="9"/>
<dbReference type="GO" id="GO:0004488">
    <property type="term" value="F:methylenetetrahydrofolate dehydrogenase (NADP+) activity"/>
    <property type="evidence" value="ECO:0007669"/>
    <property type="project" value="UniProtKB-UniRule"/>
</dbReference>
<evidence type="ECO:0000256" key="2">
    <source>
        <dbReference type="ARBA" id="ARBA00022563"/>
    </source>
</evidence>
<comment type="pathway">
    <text evidence="1 9">One-carbon metabolism; tetrahydrofolate interconversion.</text>
</comment>